<keyword evidence="1" id="KW-0175">Coiled coil</keyword>
<dbReference type="InterPro" id="IPR013496">
    <property type="entry name" value="CHP02680"/>
</dbReference>
<feature type="region of interest" description="Disordered" evidence="2">
    <location>
        <begin position="363"/>
        <end position="389"/>
    </location>
</feature>
<feature type="coiled-coil region" evidence="1">
    <location>
        <begin position="442"/>
        <end position="500"/>
    </location>
</feature>
<dbReference type="EMBL" id="CAJVCE010000016">
    <property type="protein sequence ID" value="CAG7651671.1"/>
    <property type="molecule type" value="Genomic_DNA"/>
</dbReference>
<evidence type="ECO:0000256" key="1">
    <source>
        <dbReference type="SAM" id="Coils"/>
    </source>
</evidence>
<comment type="caution">
    <text evidence="3">The sequence shown here is derived from an EMBL/GenBank/DDBJ whole genome shotgun (WGS) entry which is preliminary data.</text>
</comment>
<evidence type="ECO:0000313" key="3">
    <source>
        <dbReference type="EMBL" id="CAG7651671.1"/>
    </source>
</evidence>
<gene>
    <name evidence="3" type="ORF">PAECIP111802_05022</name>
</gene>
<sequence>MNWRPTRAALIDFWVFDYEEFHFRDGKMLLRGGNGVGKSITMQTLLPVMLDGDISSKRLDPFGTRDKHMDYYVLFESKMEERTERNSYVLLEFEKPGQNRYITLGMGLNGKIGRKNGLDVWYFIVKDNRRYRIDFDVIRPRIALDGGEERVTYPKGDLRNKVLNTGTYHTDKKEEYAKEVNKLLFEFPTMDVFQNWIELLVQLRTPKLSNAKDMNFKAVYDILKKSMPALTDDDLRVLTESIQHIDNIQDDIKSSRQTVQSLERIDDVYRAYNRAVVGEKSKQYVDAVNRENDIRRRLANAKEELERIQENKRQVDEVVLELTTEERTLKAEFGGYNRERGVVSILEQLQQLSSDLDRKKINQKDKEKQYSDELSKKRSQIEARDAAESTLGEELESLEERFEKVTELAEQSAYMDHEYYAEPESPDFNAWIQNAQSYLDMLTRGKEKLADVKEKERRLQELKDERDEIQKEDDRVKEEIQHLREELISLQEDYMQVLSQWSLELQGLSLNEDDSKQMYSLAAAVSEDEDGFHPLKEWITQMIRRQEKGITEKKMELRQRMTNCDNYRIELSKELRRWQNLKDPEPQRKAGADAFRAALKEAGTPHAPLFALVDWKEHVSPEQRMDVESALSASGLLDALVAPTLAGGEIREDRVLQGAAHVAETGTLLEYVQIADHGLAISDEAIAKCLSAISVSGERDSHTVILLGKRYHTGALVGHAEQAEASYIGKVAREKIRQSKIETLRAQLSEADEAYKVLQQEQRMLKERMDRLQEEERRLPVPTVIMSRLKDIGLLQISLQFVEKQLEINQQNHSKAFTALTETRKELSQMRLSVNTIEACRKAIQFLGEYMDEVRQIQHRMSIIENKRAIILNLELRIKEIEDYIVDLLGEKNVLASEITKLEGEKVALQLQVNKIGGEQIKERISSIITRLDQLPQELKEQNDMSYKLKYQLERAEEKLQEEEGESVKRIELTQAAERILRDELALPLHDQPDTDIFTYAKAAAVGTMESSSHAYDHVTSVLMNERLLDYVFEFKTLFDNTNGLIAERRVIEAATGLKRVSPDEALREIREKLESLEMNLDGQEQKLFEDIIINTLGLTIREKIKKARRWIDGINAVMKRRKASISFRLDWKGKKAETSDEIDTLELVQLLTASSELMKEEDSEKITKHFRTQINRAREWTSENPTKKLQDALRDVLDYREWFDFKLDCYKEGKWHEVNRTFLNTASGGQRALSVYVPLFSALHACYEGANEDAARLVTLDEAFAGVDEKNIADMFGLAEEMEFSYILTSQVLWGDYPTVKSLSVAHIIKPETANFATIAHYNWDGVELVRHDVEEEEHRGFGEQLAFET</sequence>
<evidence type="ECO:0000313" key="4">
    <source>
        <dbReference type="Proteomes" id="UP000730618"/>
    </source>
</evidence>
<reference evidence="3 4" key="1">
    <citation type="submission" date="2021-06" db="EMBL/GenBank/DDBJ databases">
        <authorList>
            <person name="Criscuolo A."/>
        </authorList>
    </citation>
    <scope>NUCLEOTIDE SEQUENCE [LARGE SCALE GENOMIC DNA]</scope>
    <source>
        <strain evidence="4">CIP 111802</strain>
    </source>
</reference>
<proteinExistence type="predicted"/>
<protein>
    <recommendedName>
        <fullName evidence="5">TIGR02680 family protein</fullName>
    </recommendedName>
</protein>
<evidence type="ECO:0008006" key="5">
    <source>
        <dbReference type="Google" id="ProtNLM"/>
    </source>
</evidence>
<organism evidence="3 4">
    <name type="scientific">Paenibacillus allorhizosphaerae</name>
    <dbReference type="NCBI Taxonomy" id="2849866"/>
    <lineage>
        <taxon>Bacteria</taxon>
        <taxon>Bacillati</taxon>
        <taxon>Bacillota</taxon>
        <taxon>Bacilli</taxon>
        <taxon>Bacillales</taxon>
        <taxon>Paenibacillaceae</taxon>
        <taxon>Paenibacillus</taxon>
    </lineage>
</organism>
<feature type="compositionally biased region" description="Basic and acidic residues" evidence="2">
    <location>
        <begin position="363"/>
        <end position="387"/>
    </location>
</feature>
<feature type="coiled-coil region" evidence="1">
    <location>
        <begin position="741"/>
        <end position="778"/>
    </location>
</feature>
<dbReference type="NCBIfam" id="TIGR02680">
    <property type="entry name" value="TIGR02680 family protein"/>
    <property type="match status" value="1"/>
</dbReference>
<accession>A0ABM8VNL4</accession>
<evidence type="ECO:0000256" key="2">
    <source>
        <dbReference type="SAM" id="MobiDB-lite"/>
    </source>
</evidence>
<dbReference type="Proteomes" id="UP000730618">
    <property type="component" value="Unassembled WGS sequence"/>
</dbReference>
<name>A0ABM8VNL4_9BACL</name>
<dbReference type="RefSeq" id="WP_218101271.1">
    <property type="nucleotide sequence ID" value="NZ_CAJVCE010000016.1"/>
</dbReference>
<dbReference type="Pfam" id="PF13558">
    <property type="entry name" value="SbcC_Walker_B"/>
    <property type="match status" value="1"/>
</dbReference>
<keyword evidence="4" id="KW-1185">Reference proteome</keyword>